<feature type="transmembrane region" description="Helical" evidence="4">
    <location>
        <begin position="104"/>
        <end position="122"/>
    </location>
</feature>
<evidence type="ECO:0000256" key="4">
    <source>
        <dbReference type="SAM" id="Phobius"/>
    </source>
</evidence>
<keyword evidence="2 4" id="KW-1133">Transmembrane helix</keyword>
<dbReference type="Gene3D" id="1.20.1560.10">
    <property type="entry name" value="ABC transporter type 1, transmembrane domain"/>
    <property type="match status" value="2"/>
</dbReference>
<keyword evidence="3 4" id="KW-0472">Membrane</keyword>
<proteinExistence type="predicted"/>
<dbReference type="InterPro" id="IPR011527">
    <property type="entry name" value="ABC1_TM_dom"/>
</dbReference>
<feature type="domain" description="ABC transmembrane type-1" evidence="5">
    <location>
        <begin position="208"/>
        <end position="365"/>
    </location>
</feature>
<keyword evidence="1 4" id="KW-0812">Transmembrane</keyword>
<protein>
    <submittedName>
        <fullName evidence="8">ABC transmembrane type-1 domain-containing protein</fullName>
    </submittedName>
</protein>
<dbReference type="GO" id="GO:0016020">
    <property type="term" value="C:membrane"/>
    <property type="evidence" value="ECO:0007669"/>
    <property type="project" value="InterPro"/>
</dbReference>
<feature type="transmembrane region" description="Helical" evidence="4">
    <location>
        <begin position="205"/>
        <end position="224"/>
    </location>
</feature>
<reference evidence="6 7" key="2">
    <citation type="submission" date="2018-11" db="EMBL/GenBank/DDBJ databases">
        <authorList>
            <consortium name="Pathogen Informatics"/>
        </authorList>
    </citation>
    <scope>NUCLEOTIDE SEQUENCE [LARGE SCALE GENOMIC DNA]</scope>
</reference>
<evidence type="ECO:0000313" key="8">
    <source>
        <dbReference type="WBParaSite" id="TCLT_0000646001-mRNA-1"/>
    </source>
</evidence>
<dbReference type="STRING" id="103827.A0A158RC52"/>
<feature type="transmembrane region" description="Helical" evidence="4">
    <location>
        <begin position="335"/>
        <end position="363"/>
    </location>
</feature>
<dbReference type="OMA" id="FIYSWEI"/>
<evidence type="ECO:0000256" key="2">
    <source>
        <dbReference type="ARBA" id="ARBA00022989"/>
    </source>
</evidence>
<accession>A0A158RC52</accession>
<dbReference type="GO" id="GO:0140359">
    <property type="term" value="F:ABC-type transporter activity"/>
    <property type="evidence" value="ECO:0007669"/>
    <property type="project" value="InterPro"/>
</dbReference>
<feature type="transmembrane region" description="Helical" evidence="4">
    <location>
        <begin position="244"/>
        <end position="261"/>
    </location>
</feature>
<keyword evidence="7" id="KW-1185">Reference proteome</keyword>
<feature type="transmembrane region" description="Helical" evidence="4">
    <location>
        <begin position="437"/>
        <end position="457"/>
    </location>
</feature>
<feature type="transmembrane region" description="Helical" evidence="4">
    <location>
        <begin position="268"/>
        <end position="290"/>
    </location>
</feature>
<name>A0A158RC52_THECL</name>
<dbReference type="AlphaFoldDB" id="A0A158RC52"/>
<dbReference type="InterPro" id="IPR036640">
    <property type="entry name" value="ABC1_TM_sf"/>
</dbReference>
<organism evidence="8">
    <name type="scientific">Thelazia callipaeda</name>
    <name type="common">Oriental eyeworm</name>
    <name type="synonym">Parasitic nematode</name>
    <dbReference type="NCBI Taxonomy" id="103827"/>
    <lineage>
        <taxon>Eukaryota</taxon>
        <taxon>Metazoa</taxon>
        <taxon>Ecdysozoa</taxon>
        <taxon>Nematoda</taxon>
        <taxon>Chromadorea</taxon>
        <taxon>Rhabditida</taxon>
        <taxon>Spirurina</taxon>
        <taxon>Spiruromorpha</taxon>
        <taxon>Thelazioidea</taxon>
        <taxon>Thelaziidae</taxon>
        <taxon>Thelazia</taxon>
    </lineage>
</organism>
<dbReference type="GO" id="GO:0005524">
    <property type="term" value="F:ATP binding"/>
    <property type="evidence" value="ECO:0007669"/>
    <property type="project" value="InterPro"/>
</dbReference>
<dbReference type="PROSITE" id="PS50929">
    <property type="entry name" value="ABC_TM1F"/>
    <property type="match status" value="1"/>
</dbReference>
<dbReference type="Proteomes" id="UP000276776">
    <property type="component" value="Unassembled WGS sequence"/>
</dbReference>
<evidence type="ECO:0000256" key="1">
    <source>
        <dbReference type="ARBA" id="ARBA00022692"/>
    </source>
</evidence>
<feature type="transmembrane region" description="Helical" evidence="4">
    <location>
        <begin position="397"/>
        <end position="425"/>
    </location>
</feature>
<gene>
    <name evidence="6" type="ORF">TCLT_LOCUS6449</name>
</gene>
<evidence type="ECO:0000313" key="7">
    <source>
        <dbReference type="Proteomes" id="UP000276776"/>
    </source>
</evidence>
<dbReference type="SUPFAM" id="SSF90123">
    <property type="entry name" value="ABC transporter transmembrane region"/>
    <property type="match status" value="2"/>
</dbReference>
<sequence>MVTAMKLSKKCEVLMQSKLNETVQMEKDLIMVKKASNDGITSDERLMKLSAKVRSYARDAILLQFWTSSRYGVLRFILFTFIGCAMLYGGYLLNVNPLIKEGDIFVVVLSVALIASEISDIIRHYHAVNKGVAAALQIRNLAQSDHEFTFLRKDNKDCPTDQITITLITAPELARRIVPSKNCYSSLPFITCTKNVLRNYNYHKIFLILSLVLAFAAGLEQPSYNIIMERIFTAILGNTSDIQLLIRCAIALSIIGFSTLLTRTASAVLAAVASEYMAVSFRVILARYYLKSSATDHYSKSEIEALVDKNQSLTTEAKSLYHPHLTQLIIRLTSLIVNITIGFISSWEISLLGLVIIVFCFCAQIEMQFQCLHHYCDFSDTQFIKKKNKSVKACRDYVYKAASLSIVQTSVLILKAVCYALTAYICNHGYKHQSQAFLSVITLSSAVQEVVLLPKLFKKLHKSWKSLDQTFACMHTESFKNLPSIQSNFKS</sequence>
<dbReference type="EMBL" id="UYYF01004416">
    <property type="protein sequence ID" value="VDN03801.1"/>
    <property type="molecule type" value="Genomic_DNA"/>
</dbReference>
<reference evidence="8" key="1">
    <citation type="submission" date="2016-04" db="UniProtKB">
        <authorList>
            <consortium name="WormBaseParasite"/>
        </authorList>
    </citation>
    <scope>IDENTIFICATION</scope>
</reference>
<dbReference type="WBParaSite" id="TCLT_0000646001-mRNA-1">
    <property type="protein sequence ID" value="TCLT_0000646001-mRNA-1"/>
    <property type="gene ID" value="TCLT_0000646001"/>
</dbReference>
<feature type="transmembrane region" description="Helical" evidence="4">
    <location>
        <begin position="73"/>
        <end position="92"/>
    </location>
</feature>
<evidence type="ECO:0000259" key="5">
    <source>
        <dbReference type="PROSITE" id="PS50929"/>
    </source>
</evidence>
<evidence type="ECO:0000313" key="6">
    <source>
        <dbReference type="EMBL" id="VDN03801.1"/>
    </source>
</evidence>
<dbReference type="OrthoDB" id="5851609at2759"/>
<evidence type="ECO:0000256" key="3">
    <source>
        <dbReference type="ARBA" id="ARBA00023136"/>
    </source>
</evidence>